<dbReference type="GO" id="GO:0046961">
    <property type="term" value="F:proton-transporting ATPase activity, rotational mechanism"/>
    <property type="evidence" value="ECO:0007669"/>
    <property type="project" value="InterPro"/>
</dbReference>
<protein>
    <submittedName>
        <fullName evidence="6">Uncharacterized protein</fullName>
    </submittedName>
</protein>
<evidence type="ECO:0000256" key="1">
    <source>
        <dbReference type="ARBA" id="ARBA00005901"/>
    </source>
</evidence>
<keyword evidence="4" id="KW-0406">Ion transport</keyword>
<dbReference type="GO" id="GO:0006754">
    <property type="term" value="P:ATP biosynthetic process"/>
    <property type="evidence" value="ECO:0007669"/>
    <property type="project" value="UniProtKB-KW"/>
</dbReference>
<proteinExistence type="inferred from homology"/>
<name>A0A1U7LYG8_9FIRM</name>
<evidence type="ECO:0000256" key="2">
    <source>
        <dbReference type="ARBA" id="ARBA00022448"/>
    </source>
</evidence>
<comment type="similarity">
    <text evidence="1">Belongs to the V-ATPase E subunit family.</text>
</comment>
<keyword evidence="5" id="KW-0066">ATP synthesis</keyword>
<evidence type="ECO:0000256" key="3">
    <source>
        <dbReference type="ARBA" id="ARBA00022781"/>
    </source>
</evidence>
<dbReference type="InterPro" id="IPR028987">
    <property type="entry name" value="ATP_synth_B-like_membr_sf"/>
</dbReference>
<comment type="caution">
    <text evidence="6">The sequence shown here is derived from an EMBL/GenBank/DDBJ whole genome shotgun (WGS) entry which is preliminary data.</text>
</comment>
<dbReference type="Proteomes" id="UP000187166">
    <property type="component" value="Unassembled WGS sequence"/>
</dbReference>
<dbReference type="STRING" id="1465756.BIV18_02375"/>
<dbReference type="SUPFAM" id="SSF160527">
    <property type="entry name" value="V-type ATPase subunit E-like"/>
    <property type="match status" value="1"/>
</dbReference>
<evidence type="ECO:0000256" key="5">
    <source>
        <dbReference type="ARBA" id="ARBA00023310"/>
    </source>
</evidence>
<dbReference type="GO" id="GO:0033178">
    <property type="term" value="C:proton-transporting two-sector ATPase complex, catalytic domain"/>
    <property type="evidence" value="ECO:0007669"/>
    <property type="project" value="InterPro"/>
</dbReference>
<dbReference type="Pfam" id="PF01991">
    <property type="entry name" value="vATP-synt_E"/>
    <property type="match status" value="1"/>
</dbReference>
<organism evidence="6 7">
    <name type="scientific">Peptoniphilus porci</name>
    <dbReference type="NCBI Taxonomy" id="2652280"/>
    <lineage>
        <taxon>Bacteria</taxon>
        <taxon>Bacillati</taxon>
        <taxon>Bacillota</taxon>
        <taxon>Tissierellia</taxon>
        <taxon>Tissierellales</taxon>
        <taxon>Peptoniphilaceae</taxon>
        <taxon>Peptoniphilus</taxon>
    </lineage>
</organism>
<dbReference type="AlphaFoldDB" id="A0A1U7LYG8"/>
<reference evidence="6 7" key="1">
    <citation type="journal article" date="2016" name="Appl. Environ. Microbiol.">
        <title>Function and Phylogeny of Bacterial Butyryl Coenzyme A:Acetate Transferases and Their Diversity in the Proximal Colon of Swine.</title>
        <authorList>
            <person name="Trachsel J."/>
            <person name="Bayles D.O."/>
            <person name="Looft T."/>
            <person name="Levine U.Y."/>
            <person name="Allen H.K."/>
        </authorList>
    </citation>
    <scope>NUCLEOTIDE SEQUENCE [LARGE SCALE GENOMIC DNA]</scope>
    <source>
        <strain evidence="6 7">35-6-1</strain>
    </source>
</reference>
<dbReference type="EMBL" id="MJIH01000001">
    <property type="protein sequence ID" value="OLR64471.1"/>
    <property type="molecule type" value="Genomic_DNA"/>
</dbReference>
<evidence type="ECO:0000313" key="7">
    <source>
        <dbReference type="Proteomes" id="UP000187166"/>
    </source>
</evidence>
<keyword evidence="3" id="KW-0375">Hydrogen ion transport</keyword>
<dbReference type="SUPFAM" id="SSF81573">
    <property type="entry name" value="F1F0 ATP synthase subunit B, membrane domain"/>
    <property type="match status" value="1"/>
</dbReference>
<dbReference type="InterPro" id="IPR002842">
    <property type="entry name" value="ATPase_V1_Esu"/>
</dbReference>
<sequence>MAGLENILNKIIEDAKTKADEIIVEAEDKKNTIVENRKDDAKFLADKINEISKREREDILKRVKSSAELKARDDILAEKHKVIDRVLEKAIVELENLSEEDFVKFVKNNVEGVEDKNSILDVPSKYREAVKNANLGFKVSDEDVDRGFVLHNGNLIYNGDFRAIVKSEREELEKFLAEKLFS</sequence>
<keyword evidence="2" id="KW-0813">Transport</keyword>
<gene>
    <name evidence="6" type="ORF">BIV18_02375</name>
</gene>
<dbReference type="Gene3D" id="1.20.5.620">
    <property type="entry name" value="F1F0 ATP synthase subunit B, membrane domain"/>
    <property type="match status" value="1"/>
</dbReference>
<keyword evidence="7" id="KW-1185">Reference proteome</keyword>
<evidence type="ECO:0000313" key="6">
    <source>
        <dbReference type="EMBL" id="OLR64471.1"/>
    </source>
</evidence>
<accession>A0A1U7LYG8</accession>
<evidence type="ECO:0000256" key="4">
    <source>
        <dbReference type="ARBA" id="ARBA00023065"/>
    </source>
</evidence>